<organism evidence="9">
    <name type="scientific">marine sediment metagenome</name>
    <dbReference type="NCBI Taxonomy" id="412755"/>
    <lineage>
        <taxon>unclassified sequences</taxon>
        <taxon>metagenomes</taxon>
        <taxon>ecological metagenomes</taxon>
    </lineage>
</organism>
<reference evidence="9" key="1">
    <citation type="journal article" date="2014" name="Front. Microbiol.">
        <title>High frequency of phylogenetically diverse reductive dehalogenase-homologous genes in deep subseafloor sedimentary metagenomes.</title>
        <authorList>
            <person name="Kawai M."/>
            <person name="Futagami T."/>
            <person name="Toyoda A."/>
            <person name="Takaki Y."/>
            <person name="Nishi S."/>
            <person name="Hori S."/>
            <person name="Arai W."/>
            <person name="Tsubouchi T."/>
            <person name="Morono Y."/>
            <person name="Uchiyama I."/>
            <person name="Ito T."/>
            <person name="Fujiyama A."/>
            <person name="Inagaki F."/>
            <person name="Takami H."/>
        </authorList>
    </citation>
    <scope>NUCLEOTIDE SEQUENCE</scope>
    <source>
        <strain evidence="9">Expedition CK06-06</strain>
    </source>
</reference>
<name>X1MJ20_9ZZZZ</name>
<evidence type="ECO:0000259" key="8">
    <source>
        <dbReference type="PROSITE" id="PS50109"/>
    </source>
</evidence>
<dbReference type="GO" id="GO:0005524">
    <property type="term" value="F:ATP binding"/>
    <property type="evidence" value="ECO:0007669"/>
    <property type="project" value="UniProtKB-KW"/>
</dbReference>
<feature type="transmembrane region" description="Helical" evidence="7">
    <location>
        <begin position="55"/>
        <end position="75"/>
    </location>
</feature>
<proteinExistence type="predicted"/>
<feature type="non-terminal residue" evidence="9">
    <location>
        <position position="1"/>
    </location>
</feature>
<keyword evidence="7" id="KW-1133">Transmembrane helix</keyword>
<keyword evidence="6" id="KW-0902">Two-component regulatory system</keyword>
<dbReference type="PANTHER" id="PTHR43065">
    <property type="entry name" value="SENSOR HISTIDINE KINASE"/>
    <property type="match status" value="1"/>
</dbReference>
<evidence type="ECO:0000256" key="4">
    <source>
        <dbReference type="ARBA" id="ARBA00022777"/>
    </source>
</evidence>
<accession>X1MJ20</accession>
<dbReference type="CDD" id="cd00082">
    <property type="entry name" value="HisKA"/>
    <property type="match status" value="1"/>
</dbReference>
<evidence type="ECO:0000313" key="9">
    <source>
        <dbReference type="EMBL" id="GAI06369.1"/>
    </source>
</evidence>
<keyword evidence="5" id="KW-0067">ATP-binding</keyword>
<sequence>INIPPNDKSEKSLEKVRSLIGKMDKESKPIPVMYGDMVLQYLHYGDSQLIKSLGMLPYIQVLGVGLFIMIGFVGYNNIRRSEQRFIWVGMAKETAHQLGTPISSLMGWVEILENSTDDKEKYKEIISEVGNDIKRLDKIANRFSFIGSSPELKEGDITESVREVISYIRRRLPQVGKDVQIIEKFEEIPRLYVNKGLFEWVVENLLKNSLDAINREKGRIIICLSNDEKKKGRVFIDVKDNGKGIHKKHWK</sequence>
<protein>
    <recommendedName>
        <fullName evidence="8">Histidine kinase domain-containing protein</fullName>
    </recommendedName>
</protein>
<evidence type="ECO:0000256" key="5">
    <source>
        <dbReference type="ARBA" id="ARBA00022840"/>
    </source>
</evidence>
<dbReference type="EMBL" id="BARV01011312">
    <property type="protein sequence ID" value="GAI06369.1"/>
    <property type="molecule type" value="Genomic_DNA"/>
</dbReference>
<evidence type="ECO:0000256" key="2">
    <source>
        <dbReference type="ARBA" id="ARBA00022679"/>
    </source>
</evidence>
<feature type="non-terminal residue" evidence="9">
    <location>
        <position position="251"/>
    </location>
</feature>
<keyword evidence="4" id="KW-0418">Kinase</keyword>
<evidence type="ECO:0000256" key="1">
    <source>
        <dbReference type="ARBA" id="ARBA00022553"/>
    </source>
</evidence>
<evidence type="ECO:0000256" key="7">
    <source>
        <dbReference type="SAM" id="Phobius"/>
    </source>
</evidence>
<dbReference type="AlphaFoldDB" id="X1MJ20"/>
<dbReference type="Gene3D" id="1.10.287.130">
    <property type="match status" value="1"/>
</dbReference>
<dbReference type="Pfam" id="PF00512">
    <property type="entry name" value="HisKA"/>
    <property type="match status" value="1"/>
</dbReference>
<comment type="caution">
    <text evidence="9">The sequence shown here is derived from an EMBL/GenBank/DDBJ whole genome shotgun (WGS) entry which is preliminary data.</text>
</comment>
<keyword evidence="2" id="KW-0808">Transferase</keyword>
<evidence type="ECO:0000256" key="6">
    <source>
        <dbReference type="ARBA" id="ARBA00023012"/>
    </source>
</evidence>
<dbReference type="PROSITE" id="PS50109">
    <property type="entry name" value="HIS_KIN"/>
    <property type="match status" value="1"/>
</dbReference>
<keyword evidence="7" id="KW-0472">Membrane</keyword>
<dbReference type="Gene3D" id="3.30.565.10">
    <property type="entry name" value="Histidine kinase-like ATPase, C-terminal domain"/>
    <property type="match status" value="1"/>
</dbReference>
<dbReference type="InterPro" id="IPR036890">
    <property type="entry name" value="HATPase_C_sf"/>
</dbReference>
<dbReference type="SUPFAM" id="SSF55874">
    <property type="entry name" value="ATPase domain of HSP90 chaperone/DNA topoisomerase II/histidine kinase"/>
    <property type="match status" value="1"/>
</dbReference>
<dbReference type="SUPFAM" id="SSF47384">
    <property type="entry name" value="Homodimeric domain of signal transducing histidine kinase"/>
    <property type="match status" value="1"/>
</dbReference>
<dbReference type="GO" id="GO:0000155">
    <property type="term" value="F:phosphorelay sensor kinase activity"/>
    <property type="evidence" value="ECO:0007669"/>
    <property type="project" value="InterPro"/>
</dbReference>
<evidence type="ECO:0000256" key="3">
    <source>
        <dbReference type="ARBA" id="ARBA00022741"/>
    </source>
</evidence>
<keyword evidence="7" id="KW-0812">Transmembrane</keyword>
<feature type="domain" description="Histidine kinase" evidence="8">
    <location>
        <begin position="93"/>
        <end position="251"/>
    </location>
</feature>
<dbReference type="InterPro" id="IPR036097">
    <property type="entry name" value="HisK_dim/P_sf"/>
</dbReference>
<keyword evidence="3" id="KW-0547">Nucleotide-binding</keyword>
<keyword evidence="1" id="KW-0597">Phosphoprotein</keyword>
<dbReference type="InterPro" id="IPR005467">
    <property type="entry name" value="His_kinase_dom"/>
</dbReference>
<gene>
    <name evidence="9" type="ORF">S06H3_21513</name>
</gene>
<dbReference type="InterPro" id="IPR003661">
    <property type="entry name" value="HisK_dim/P_dom"/>
</dbReference>
<dbReference type="PANTHER" id="PTHR43065:SF10">
    <property type="entry name" value="PEROXIDE STRESS-ACTIVATED HISTIDINE KINASE MAK3"/>
    <property type="match status" value="1"/>
</dbReference>